<dbReference type="AlphaFoldDB" id="A0A1G8FNE7"/>
<evidence type="ECO:0000313" key="3">
    <source>
        <dbReference type="Proteomes" id="UP000198923"/>
    </source>
</evidence>
<dbReference type="InterPro" id="IPR036890">
    <property type="entry name" value="HATPase_C_sf"/>
</dbReference>
<protein>
    <recommendedName>
        <fullName evidence="1">Histidine kinase/HSP90-like ATPase domain-containing protein</fullName>
    </recommendedName>
</protein>
<dbReference type="EMBL" id="FNCN01000024">
    <property type="protein sequence ID" value="SDH83617.1"/>
    <property type="molecule type" value="Genomic_DNA"/>
</dbReference>
<feature type="domain" description="Histidine kinase/HSP90-like ATPase" evidence="1">
    <location>
        <begin position="53"/>
        <end position="165"/>
    </location>
</feature>
<dbReference type="OrthoDB" id="3478281at2"/>
<name>A0A1G8FNE7_9ACTN</name>
<evidence type="ECO:0000259" key="1">
    <source>
        <dbReference type="Pfam" id="PF13581"/>
    </source>
</evidence>
<proteinExistence type="predicted"/>
<dbReference type="Gene3D" id="3.30.565.10">
    <property type="entry name" value="Histidine kinase-like ATPase, C-terminal domain"/>
    <property type="match status" value="1"/>
</dbReference>
<dbReference type="Proteomes" id="UP000198923">
    <property type="component" value="Unassembled WGS sequence"/>
</dbReference>
<evidence type="ECO:0000313" key="2">
    <source>
        <dbReference type="EMBL" id="SDH83617.1"/>
    </source>
</evidence>
<sequence length="191" mass="21068">MSAVESGAGEIPAPVFKDARGRLFVPPTGADDPRLVAAVYALLPGGMVWRRLFPCRPDQVRRAREFVRCAMLDHPRVDDAVAAVSELANVAIARGGDRPFFASFIVEVQQYGRHGESSRVTVYDCGPSGIPTYRQRHSSVMARPEDTANDLALRVLHGVADEVRYWDAPFGERTYPMSAEFPTSDPQDSDF</sequence>
<gene>
    <name evidence="2" type="ORF">SAMN05421505_12416</name>
</gene>
<reference evidence="2 3" key="1">
    <citation type="submission" date="2016-10" db="EMBL/GenBank/DDBJ databases">
        <authorList>
            <person name="de Groot N.N."/>
        </authorList>
    </citation>
    <scope>NUCLEOTIDE SEQUENCE [LARGE SCALE GENOMIC DNA]</scope>
    <source>
        <strain evidence="2 3">CPCC 201354</strain>
    </source>
</reference>
<accession>A0A1G8FNE7</accession>
<keyword evidence="3" id="KW-1185">Reference proteome</keyword>
<organism evidence="2 3">
    <name type="scientific">Sinosporangium album</name>
    <dbReference type="NCBI Taxonomy" id="504805"/>
    <lineage>
        <taxon>Bacteria</taxon>
        <taxon>Bacillati</taxon>
        <taxon>Actinomycetota</taxon>
        <taxon>Actinomycetes</taxon>
        <taxon>Streptosporangiales</taxon>
        <taxon>Streptosporangiaceae</taxon>
        <taxon>Sinosporangium</taxon>
    </lineage>
</organism>
<dbReference type="Pfam" id="PF13581">
    <property type="entry name" value="HATPase_c_2"/>
    <property type="match status" value="1"/>
</dbReference>
<dbReference type="InterPro" id="IPR003594">
    <property type="entry name" value="HATPase_dom"/>
</dbReference>
<dbReference type="STRING" id="504805.SAMN05421505_12416"/>
<dbReference type="RefSeq" id="WP_093172903.1">
    <property type="nucleotide sequence ID" value="NZ_FNCN01000024.1"/>
</dbReference>